<proteinExistence type="predicted"/>
<dbReference type="Gene3D" id="3.90.228.10">
    <property type="match status" value="1"/>
</dbReference>
<dbReference type="EMBL" id="CAJVPY010063818">
    <property type="protein sequence ID" value="CAG8823718.1"/>
    <property type="molecule type" value="Genomic_DNA"/>
</dbReference>
<feature type="non-terminal residue" evidence="1">
    <location>
        <position position="161"/>
    </location>
</feature>
<reference evidence="1" key="1">
    <citation type="submission" date="2021-06" db="EMBL/GenBank/DDBJ databases">
        <authorList>
            <person name="Kallberg Y."/>
            <person name="Tangrot J."/>
            <person name="Rosling A."/>
        </authorList>
    </citation>
    <scope>NUCLEOTIDE SEQUENCE</scope>
    <source>
        <strain evidence="1">MA453B</strain>
    </source>
</reference>
<feature type="non-terminal residue" evidence="1">
    <location>
        <position position="1"/>
    </location>
</feature>
<evidence type="ECO:0000313" key="2">
    <source>
        <dbReference type="Proteomes" id="UP000789405"/>
    </source>
</evidence>
<accession>A0A9N9KEG3</accession>
<gene>
    <name evidence="1" type="ORF">DERYTH_LOCUS27554</name>
</gene>
<keyword evidence="2" id="KW-1185">Reference proteome</keyword>
<evidence type="ECO:0000313" key="1">
    <source>
        <dbReference type="EMBL" id="CAG8823718.1"/>
    </source>
</evidence>
<protein>
    <submittedName>
        <fullName evidence="1">16335_t:CDS:1</fullName>
    </submittedName>
</protein>
<organism evidence="1 2">
    <name type="scientific">Dentiscutata erythropus</name>
    <dbReference type="NCBI Taxonomy" id="1348616"/>
    <lineage>
        <taxon>Eukaryota</taxon>
        <taxon>Fungi</taxon>
        <taxon>Fungi incertae sedis</taxon>
        <taxon>Mucoromycota</taxon>
        <taxon>Glomeromycotina</taxon>
        <taxon>Glomeromycetes</taxon>
        <taxon>Diversisporales</taxon>
        <taxon>Gigasporaceae</taxon>
        <taxon>Dentiscutata</taxon>
    </lineage>
</organism>
<dbReference type="OrthoDB" id="8062037at2759"/>
<sequence>NLHQAKEQEERTALNLQDSFFETLFKDTVLFHGTQPDSVTSILDHGLDGRFSNSYDNCGPAIYLSPSFEKCDLFASRHNPSQRSLVVCVPCVKHFVSVADEYVVYDNSQVLPILAITYEKIVHQNTINPFILPPFQVVSPFVNQGIRNNQPIGFSNSTYNF</sequence>
<comment type="caution">
    <text evidence="1">The sequence shown here is derived from an EMBL/GenBank/DDBJ whole genome shotgun (WGS) entry which is preliminary data.</text>
</comment>
<dbReference type="Proteomes" id="UP000789405">
    <property type="component" value="Unassembled WGS sequence"/>
</dbReference>
<dbReference type="SUPFAM" id="SSF56399">
    <property type="entry name" value="ADP-ribosylation"/>
    <property type="match status" value="1"/>
</dbReference>
<name>A0A9N9KEG3_9GLOM</name>
<dbReference type="AlphaFoldDB" id="A0A9N9KEG3"/>